<dbReference type="GO" id="GO:0005576">
    <property type="term" value="C:extracellular region"/>
    <property type="evidence" value="ECO:0007669"/>
    <property type="project" value="TreeGrafter"/>
</dbReference>
<dbReference type="Gene3D" id="3.30.2390.20">
    <property type="entry name" value="Type VII secretion system EccB, repeat 1 domain"/>
    <property type="match status" value="1"/>
</dbReference>
<proteinExistence type="predicted"/>
<keyword evidence="3" id="KW-1185">Reference proteome</keyword>
<dbReference type="Pfam" id="PF05108">
    <property type="entry name" value="T7SS_ESX1_EccB"/>
    <property type="match status" value="1"/>
</dbReference>
<feature type="transmembrane region" description="Helical" evidence="1">
    <location>
        <begin position="39"/>
        <end position="61"/>
    </location>
</feature>
<comment type="caution">
    <text evidence="2">The sequence shown here is derived from an EMBL/GenBank/DDBJ whole genome shotgun (WGS) entry which is preliminary data.</text>
</comment>
<dbReference type="InterPro" id="IPR007795">
    <property type="entry name" value="T7SS_EccB"/>
</dbReference>
<keyword evidence="1" id="KW-0472">Membrane</keyword>
<protein>
    <submittedName>
        <fullName evidence="2">Type VII secretion protein EccB</fullName>
    </submittedName>
</protein>
<dbReference type="Proteomes" id="UP000590749">
    <property type="component" value="Unassembled WGS sequence"/>
</dbReference>
<dbReference type="InterPro" id="IPR044857">
    <property type="entry name" value="T7SS_EccB_R1"/>
</dbReference>
<reference evidence="2 3" key="1">
    <citation type="submission" date="2020-08" db="EMBL/GenBank/DDBJ databases">
        <title>Genomic Encyclopedia of Type Strains, Phase III (KMG-III): the genomes of soil and plant-associated and newly described type strains.</title>
        <authorList>
            <person name="Whitman W."/>
        </authorList>
    </citation>
    <scope>NUCLEOTIDE SEQUENCE [LARGE SCALE GENOMIC DNA]</scope>
    <source>
        <strain evidence="2 3">CECT 3287</strain>
    </source>
</reference>
<keyword evidence="1" id="KW-0812">Transmembrane</keyword>
<dbReference type="RefSeq" id="WP_183226459.1">
    <property type="nucleotide sequence ID" value="NZ_BMPW01000010.1"/>
</dbReference>
<dbReference type="PANTHER" id="PTHR40765:SF2">
    <property type="entry name" value="ESX-2 SECRETION SYSTEM ATPASE ECCB2"/>
    <property type="match status" value="1"/>
</dbReference>
<dbReference type="AlphaFoldDB" id="A0A7W5AQA2"/>
<dbReference type="PANTHER" id="PTHR40765">
    <property type="entry name" value="ESX-2 SECRETION SYSTEM ATPASE ECCB2"/>
    <property type="match status" value="1"/>
</dbReference>
<organism evidence="2 3">
    <name type="scientific">Actinoplanes campanulatus</name>
    <dbReference type="NCBI Taxonomy" id="113559"/>
    <lineage>
        <taxon>Bacteria</taxon>
        <taxon>Bacillati</taxon>
        <taxon>Actinomycetota</taxon>
        <taxon>Actinomycetes</taxon>
        <taxon>Micromonosporales</taxon>
        <taxon>Micromonosporaceae</taxon>
        <taxon>Actinoplanes</taxon>
    </lineage>
</organism>
<evidence type="ECO:0000313" key="3">
    <source>
        <dbReference type="Proteomes" id="UP000590749"/>
    </source>
</evidence>
<name>A0A7W5AQA2_9ACTN</name>
<evidence type="ECO:0000313" key="2">
    <source>
        <dbReference type="EMBL" id="MBB3100408.1"/>
    </source>
</evidence>
<evidence type="ECO:0000256" key="1">
    <source>
        <dbReference type="SAM" id="Phobius"/>
    </source>
</evidence>
<dbReference type="EMBL" id="JACHXF010000025">
    <property type="protein sequence ID" value="MBB3100408.1"/>
    <property type="molecule type" value="Genomic_DNA"/>
</dbReference>
<sequence>MPSRQDELHSYQYSVQRVVAALVSHDPDPHRSPLRRAGVTALIGLLVAALAVGGFAAYGLFNGHTMAKATDATSVLVEKKTGARYVYLPADGRLHPVLNYTSGLLLATGNPPQLKTVPADELAKVPLGAPLGIPNAPDALPASGDLITGAWSVCTDTSGGRPRSTLLIGTAPAGGTAPTAGLLVRDTAGRTHLVHGGKRFLIPAARVDAVQRALGWYGTRPWQVSAAWVDAVPAGPDLDAPVIPNFRRASTAVTGRRVGQVLTADGKTFALVLSDGIVPLTVMQARLLAAVYNLSAPVTVGAEFLELPESRTGTSRFADGLPAGVPTLAEAPKSACIAATGDTLRVNSTYPAGSAPGTGARVDLVHIARGKGALVEAAGSPDAPAGSGTVSLVTDAGRFYPLASRELLGRLGYSSARPVRVPAQFIAYLPAGPALDPVRAAKS</sequence>
<keyword evidence="1" id="KW-1133">Transmembrane helix</keyword>
<accession>A0A7W5AQA2</accession>
<gene>
    <name evidence="2" type="ORF">FHR83_008130</name>
</gene>
<dbReference type="NCBIfam" id="TIGR03919">
    <property type="entry name" value="T7SS_EccB"/>
    <property type="match status" value="1"/>
</dbReference>